<name>A0ABY5BH87_BURGL</name>
<dbReference type="CDD" id="cd21173">
    <property type="entry name" value="NucC-like"/>
    <property type="match status" value="1"/>
</dbReference>
<gene>
    <name evidence="2" type="ORF">NFI99_15960</name>
</gene>
<dbReference type="EMBL" id="CP099587">
    <property type="protein sequence ID" value="USS46410.1"/>
    <property type="molecule type" value="Genomic_DNA"/>
</dbReference>
<reference evidence="2" key="1">
    <citation type="submission" date="2022-06" db="EMBL/GenBank/DDBJ databases">
        <title>Draft genome sequence of Burkholderia glumae strain GR20004 isolated from rice panicle showing bacterial panicle blight.</title>
        <authorList>
            <person name="Choi S.Y."/>
            <person name="Lee Y.H."/>
        </authorList>
    </citation>
    <scope>NUCLEOTIDE SEQUENCE</scope>
    <source>
        <strain evidence="2">GR20004</strain>
    </source>
</reference>
<feature type="domain" description="DUF6602" evidence="1">
    <location>
        <begin position="20"/>
        <end position="124"/>
    </location>
</feature>
<proteinExistence type="predicted"/>
<dbReference type="Pfam" id="PF20247">
    <property type="entry name" value="DUF6602"/>
    <property type="match status" value="1"/>
</dbReference>
<dbReference type="Proteomes" id="UP001056386">
    <property type="component" value="Chromosome 1"/>
</dbReference>
<evidence type="ECO:0000313" key="2">
    <source>
        <dbReference type="EMBL" id="USS46410.1"/>
    </source>
</evidence>
<evidence type="ECO:0000313" key="3">
    <source>
        <dbReference type="Proteomes" id="UP001056386"/>
    </source>
</evidence>
<organism evidence="2 3">
    <name type="scientific">Burkholderia glumae</name>
    <name type="common">Pseudomonas glumae</name>
    <dbReference type="NCBI Taxonomy" id="337"/>
    <lineage>
        <taxon>Bacteria</taxon>
        <taxon>Pseudomonadati</taxon>
        <taxon>Pseudomonadota</taxon>
        <taxon>Betaproteobacteria</taxon>
        <taxon>Burkholderiales</taxon>
        <taxon>Burkholderiaceae</taxon>
        <taxon>Burkholderia</taxon>
    </lineage>
</organism>
<sequence length="387" mass="43509">MDAKQLFRSVSEKMCTDFQIAAHFVHKGTRGTARENSLRDFLAKGRLPAKYALGSGEVVGHVRDVSRQCDIVVYDAMKGLSLHYDEHNRIYPIDSVYGIIEVKSGLSKSELMDSLNKIKIFKEMTLGGAISEPFVNGFTIVKPRPKPFGIVFAYSLDGNSLESLRENLKEWESKNPPSVWPNYICVLGVGCIYHQSGFESCLSSETLTEQSYPLDLKYEGDSLFKFYCALHDMCSRMTLGPVELERYFDPGVRIGKFSVFGRAAEVQLVQDGSDHPVPARLKESTLERIVTWCSNTEKLKYSEILKKRFGALPVGVTENSPGMNTMMYLYNPDNFPEIDELRKNPPNDENMPSDHYSTLLNVFDLVIDGVPYVLAAASLGPSEWDTF</sequence>
<keyword evidence="3" id="KW-1185">Reference proteome</keyword>
<accession>A0ABY5BH87</accession>
<dbReference type="RefSeq" id="WP_252836862.1">
    <property type="nucleotide sequence ID" value="NZ_CP099587.1"/>
</dbReference>
<protein>
    <recommendedName>
        <fullName evidence="1">DUF6602 domain-containing protein</fullName>
    </recommendedName>
</protein>
<dbReference type="InterPro" id="IPR046537">
    <property type="entry name" value="DUF6602"/>
</dbReference>
<evidence type="ECO:0000259" key="1">
    <source>
        <dbReference type="Pfam" id="PF20247"/>
    </source>
</evidence>